<dbReference type="InterPro" id="IPR005330">
    <property type="entry name" value="MHYT_dom"/>
</dbReference>
<dbReference type="KEGG" id="nfr:ERS450000_00140"/>
<dbReference type="RefSeq" id="WP_060589785.1">
    <property type="nucleotide sequence ID" value="NZ_CP031418.1"/>
</dbReference>
<feature type="transmembrane region" description="Helical" evidence="1">
    <location>
        <begin position="169"/>
        <end position="193"/>
    </location>
</feature>
<feature type="transmembrane region" description="Helical" evidence="1">
    <location>
        <begin position="82"/>
        <end position="101"/>
    </location>
</feature>
<dbReference type="Proteomes" id="UP000057820">
    <property type="component" value="Chromosome 1"/>
</dbReference>
<feature type="transmembrane region" description="Helical" evidence="1">
    <location>
        <begin position="213"/>
        <end position="237"/>
    </location>
</feature>
<accession>A0A0H5NE64</accession>
<feature type="transmembrane region" description="Helical" evidence="1">
    <location>
        <begin position="138"/>
        <end position="162"/>
    </location>
</feature>
<reference evidence="5" key="1">
    <citation type="submission" date="2015-03" db="EMBL/GenBank/DDBJ databases">
        <authorList>
            <consortium name="Pathogen Informatics"/>
        </authorList>
    </citation>
    <scope>NUCLEOTIDE SEQUENCE [LARGE SCALE GENOMIC DNA]</scope>
    <source>
        <strain evidence="5">NCTC11134</strain>
    </source>
</reference>
<evidence type="ECO:0000313" key="5">
    <source>
        <dbReference type="Proteomes" id="UP000057820"/>
    </source>
</evidence>
<dbReference type="PROSITE" id="PS50924">
    <property type="entry name" value="MHYT"/>
    <property type="match status" value="1"/>
</dbReference>
<evidence type="ECO:0000256" key="2">
    <source>
        <dbReference type="SAM" id="MobiDB-lite"/>
    </source>
</evidence>
<dbReference type="EMBL" id="LN868938">
    <property type="protein sequence ID" value="CRY73452.1"/>
    <property type="molecule type" value="Genomic_DNA"/>
</dbReference>
<feature type="transmembrane region" description="Helical" evidence="1">
    <location>
        <begin position="45"/>
        <end position="70"/>
    </location>
</feature>
<protein>
    <submittedName>
        <fullName evidence="4">MHYT domain (Predicted integral membrane sensor domain)</fullName>
    </submittedName>
</protein>
<keyword evidence="1" id="KW-0812">Transmembrane</keyword>
<dbReference type="Pfam" id="PF03707">
    <property type="entry name" value="MHYT"/>
    <property type="match status" value="2"/>
</dbReference>
<keyword evidence="1" id="KW-0472">Membrane</keyword>
<feature type="domain" description="MHYT" evidence="3">
    <location>
        <begin position="9"/>
        <end position="197"/>
    </location>
</feature>
<feature type="transmembrane region" description="Helical" evidence="1">
    <location>
        <begin position="15"/>
        <end position="33"/>
    </location>
</feature>
<dbReference type="GO" id="GO:0016020">
    <property type="term" value="C:membrane"/>
    <property type="evidence" value="ECO:0007669"/>
    <property type="project" value="UniProtKB-UniRule"/>
</dbReference>
<feature type="region of interest" description="Disordered" evidence="2">
    <location>
        <begin position="262"/>
        <end position="303"/>
    </location>
</feature>
<organism evidence="4 5">
    <name type="scientific">Nocardia farcinica</name>
    <dbReference type="NCBI Taxonomy" id="37329"/>
    <lineage>
        <taxon>Bacteria</taxon>
        <taxon>Bacillati</taxon>
        <taxon>Actinomycetota</taxon>
        <taxon>Actinomycetes</taxon>
        <taxon>Mycobacteriales</taxon>
        <taxon>Nocardiaceae</taxon>
        <taxon>Nocardia</taxon>
    </lineage>
</organism>
<evidence type="ECO:0000259" key="3">
    <source>
        <dbReference type="PROSITE" id="PS50924"/>
    </source>
</evidence>
<dbReference type="PANTHER" id="PTHR35152:SF1">
    <property type="entry name" value="DOMAIN SIGNALLING PROTEIN, PUTATIVE (AFU_ORTHOLOGUE AFUA_5G11310)-RELATED"/>
    <property type="match status" value="1"/>
</dbReference>
<name>A0A0H5NE64_NOCFR</name>
<sequence length="303" mass="31395">MLDIHHFTYGWLTPLLAYVMSFTGSLLGLQCAVRARSGEGRIGWLVLAAFAIGGTGIWVMHFIAMLGFSIDGAQIRYDVPLTLLSAVTAIVVTGAGLFLVVRPTPSRAALCGGGAVTGLGVAAMHYSGMFALRTDATIGYHAAPVVLSLLVAVGAATAALWFTLRVNGFLSTAGAAAIMALAVSSMHYTGMAAVHVEPGHRHGPPSGAGAMQLLAPLIVGISIVTMLLLIAVSLTSIERTVELPPLRPVAVRPAADDFATGPLPVVRAQPAPEPVPAPPVAAVAPPSSTPYWPTTDDIRRARR</sequence>
<feature type="transmembrane region" description="Helical" evidence="1">
    <location>
        <begin position="108"/>
        <end position="126"/>
    </location>
</feature>
<keyword evidence="1" id="KW-1133">Transmembrane helix</keyword>
<evidence type="ECO:0000256" key="1">
    <source>
        <dbReference type="PROSITE-ProRule" id="PRU00244"/>
    </source>
</evidence>
<dbReference type="PANTHER" id="PTHR35152">
    <property type="entry name" value="DOMAIN SIGNALLING PROTEIN, PUTATIVE (AFU_ORTHOLOGUE AFUA_5G11310)-RELATED"/>
    <property type="match status" value="1"/>
</dbReference>
<gene>
    <name evidence="4" type="ORF">ERS450000_00140</name>
</gene>
<evidence type="ECO:0000313" key="4">
    <source>
        <dbReference type="EMBL" id="CRY73452.1"/>
    </source>
</evidence>
<proteinExistence type="predicted"/>
<dbReference type="AlphaFoldDB" id="A0A0H5NE64"/>